<dbReference type="Pfam" id="PF19953">
    <property type="entry name" value="EACC1"/>
    <property type="match status" value="1"/>
</dbReference>
<gene>
    <name evidence="2" type="ORF">SCA03_36760</name>
</gene>
<dbReference type="Proteomes" id="UP000319210">
    <property type="component" value="Unassembled WGS sequence"/>
</dbReference>
<dbReference type="OrthoDB" id="4245377at2"/>
<sequence length="162" mass="16823">MRLRIGDDGTATTGTADDGGDLTGLFADWLAEDRSVGRYVTLTRERPGPADGGMSGGLLEWISLGLSAGFSTAGLIYSHLNFRASLPPRRRPGARLVIEHNGLRMVIEEGSPEDAARLARLLSDTEDSGSDTPPRRSGPDGEDGEDGARPSAGDDGAASGAS</sequence>
<evidence type="ECO:0000313" key="2">
    <source>
        <dbReference type="EMBL" id="GEB51125.1"/>
    </source>
</evidence>
<evidence type="ECO:0000256" key="1">
    <source>
        <dbReference type="SAM" id="MobiDB-lite"/>
    </source>
</evidence>
<accession>A0A4Y3R0C3</accession>
<organism evidence="2 3">
    <name type="scientific">Streptomyces cacaoi</name>
    <dbReference type="NCBI Taxonomy" id="1898"/>
    <lineage>
        <taxon>Bacteria</taxon>
        <taxon>Bacillati</taxon>
        <taxon>Actinomycetota</taxon>
        <taxon>Actinomycetes</taxon>
        <taxon>Kitasatosporales</taxon>
        <taxon>Streptomycetaceae</taxon>
        <taxon>Streptomyces</taxon>
    </lineage>
</organism>
<keyword evidence="3" id="KW-1185">Reference proteome</keyword>
<protein>
    <submittedName>
        <fullName evidence="2">Uncharacterized protein</fullName>
    </submittedName>
</protein>
<reference evidence="2 3" key="1">
    <citation type="submission" date="2019-06" db="EMBL/GenBank/DDBJ databases">
        <title>Whole genome shotgun sequence of Streptomyces cacaoi subsp. cacaoi NBRC 12748.</title>
        <authorList>
            <person name="Hosoyama A."/>
            <person name="Uohara A."/>
            <person name="Ohji S."/>
            <person name="Ichikawa N."/>
        </authorList>
    </citation>
    <scope>NUCLEOTIDE SEQUENCE [LARGE SCALE GENOMIC DNA]</scope>
    <source>
        <strain evidence="2 3">NBRC 12748</strain>
    </source>
</reference>
<dbReference type="RefSeq" id="WP_086816558.1">
    <property type="nucleotide sequence ID" value="NZ_BJMM01000018.1"/>
</dbReference>
<dbReference type="EMBL" id="BJMM01000018">
    <property type="protein sequence ID" value="GEB51125.1"/>
    <property type="molecule type" value="Genomic_DNA"/>
</dbReference>
<proteinExistence type="predicted"/>
<dbReference type="AlphaFoldDB" id="A0A4Y3R0C3"/>
<comment type="caution">
    <text evidence="2">The sequence shown here is derived from an EMBL/GenBank/DDBJ whole genome shotgun (WGS) entry which is preliminary data.</text>
</comment>
<name>A0A4Y3R0C3_STRCI</name>
<feature type="region of interest" description="Disordered" evidence="1">
    <location>
        <begin position="117"/>
        <end position="162"/>
    </location>
</feature>
<dbReference type="InterPro" id="IPR045428">
    <property type="entry name" value="EACC1"/>
</dbReference>
<evidence type="ECO:0000313" key="3">
    <source>
        <dbReference type="Proteomes" id="UP000319210"/>
    </source>
</evidence>
<feature type="compositionally biased region" description="Low complexity" evidence="1">
    <location>
        <begin position="149"/>
        <end position="162"/>
    </location>
</feature>